<sequence length="158" mass="17927">MQDNPHCSSCTCHSSVLSQNTKNSKLRKTSANTLSEQGYSQFSKTHSALKIPKILEEIASVSSGDSPDHFENKRNSSIHLKPISKAKKKRSKMLHKKRHNSVWCKEQNRNDPLQDYSDEFAMVRSSVKSHIQKSHGSTKSLRRVRKVSSIMTVSLNDF</sequence>
<evidence type="ECO:0000313" key="2">
    <source>
        <dbReference type="Proteomes" id="UP001295684"/>
    </source>
</evidence>
<name>A0AAD2CZ82_EUPCR</name>
<protein>
    <submittedName>
        <fullName evidence="1">Uncharacterized protein</fullName>
    </submittedName>
</protein>
<accession>A0AAD2CZ82</accession>
<proteinExistence type="predicted"/>
<reference evidence="1" key="1">
    <citation type="submission" date="2023-07" db="EMBL/GenBank/DDBJ databases">
        <authorList>
            <consortium name="AG Swart"/>
            <person name="Singh M."/>
            <person name="Singh A."/>
            <person name="Seah K."/>
            <person name="Emmerich C."/>
        </authorList>
    </citation>
    <scope>NUCLEOTIDE SEQUENCE</scope>
    <source>
        <strain evidence="1">DP1</strain>
    </source>
</reference>
<evidence type="ECO:0000313" key="1">
    <source>
        <dbReference type="EMBL" id="CAI2374557.1"/>
    </source>
</evidence>
<dbReference type="AlphaFoldDB" id="A0AAD2CZ82"/>
<dbReference type="EMBL" id="CAMPGE010015970">
    <property type="protein sequence ID" value="CAI2374557.1"/>
    <property type="molecule type" value="Genomic_DNA"/>
</dbReference>
<keyword evidence="2" id="KW-1185">Reference proteome</keyword>
<comment type="caution">
    <text evidence="1">The sequence shown here is derived from an EMBL/GenBank/DDBJ whole genome shotgun (WGS) entry which is preliminary data.</text>
</comment>
<organism evidence="1 2">
    <name type="scientific">Euplotes crassus</name>
    <dbReference type="NCBI Taxonomy" id="5936"/>
    <lineage>
        <taxon>Eukaryota</taxon>
        <taxon>Sar</taxon>
        <taxon>Alveolata</taxon>
        <taxon>Ciliophora</taxon>
        <taxon>Intramacronucleata</taxon>
        <taxon>Spirotrichea</taxon>
        <taxon>Hypotrichia</taxon>
        <taxon>Euplotida</taxon>
        <taxon>Euplotidae</taxon>
        <taxon>Moneuplotes</taxon>
    </lineage>
</organism>
<dbReference type="Proteomes" id="UP001295684">
    <property type="component" value="Unassembled WGS sequence"/>
</dbReference>
<gene>
    <name evidence="1" type="ORF">ECRASSUSDP1_LOCUS15912</name>
</gene>